<reference evidence="1 2" key="1">
    <citation type="submission" date="2012-03" db="EMBL/GenBank/DDBJ databases">
        <title>The Genome Sequence of Bartonella taylorii 8TBB.</title>
        <authorList>
            <consortium name="The Broad Institute Genome Sequencing Platform"/>
            <consortium name="The Broad Institute Genome Sequencing Center for Infectious Disease"/>
            <person name="Feldgarden M."/>
            <person name="Kirby J."/>
            <person name="Kosoy M."/>
            <person name="Birtles R."/>
            <person name="Probert W.S."/>
            <person name="Chiaraviglio L."/>
            <person name="Young S.K."/>
            <person name="Zeng Q."/>
            <person name="Gargeya S."/>
            <person name="Fitzgerald M."/>
            <person name="Haas B."/>
            <person name="Abouelleil A."/>
            <person name="Alvarado L."/>
            <person name="Arachchi H.M."/>
            <person name="Berlin A."/>
            <person name="Chapman S.B."/>
            <person name="Gearin G."/>
            <person name="Goldberg J."/>
            <person name="Griggs A."/>
            <person name="Gujja S."/>
            <person name="Hansen M."/>
            <person name="Heiman D."/>
            <person name="Howarth C."/>
            <person name="Larimer J."/>
            <person name="Lui A."/>
            <person name="MacDonald P.J.P."/>
            <person name="McCowen C."/>
            <person name="Montmayeur A."/>
            <person name="Murphy C."/>
            <person name="Neiman D."/>
            <person name="Pearson M."/>
            <person name="Priest M."/>
            <person name="Roberts A."/>
            <person name="Saif S."/>
            <person name="Shea T."/>
            <person name="Sisk P."/>
            <person name="Stolte C."/>
            <person name="Sykes S."/>
            <person name="Wortman J."/>
            <person name="Nusbaum C."/>
            <person name="Birren B."/>
        </authorList>
    </citation>
    <scope>NUCLEOTIDE SEQUENCE [LARGE SCALE GENOMIC DNA]</scope>
    <source>
        <strain evidence="1 2">8TBB</strain>
    </source>
</reference>
<feature type="non-terminal residue" evidence="1">
    <location>
        <position position="56"/>
    </location>
</feature>
<dbReference type="Proteomes" id="UP000002648">
    <property type="component" value="Unassembled WGS sequence"/>
</dbReference>
<comment type="caution">
    <text evidence="1">The sequence shown here is derived from an EMBL/GenBank/DDBJ whole genome shotgun (WGS) entry which is preliminary data.</text>
</comment>
<gene>
    <name evidence="1" type="ORF">ME9_00001</name>
</gene>
<accession>A0A9P2S1N9</accession>
<dbReference type="AlphaFoldDB" id="A0A9P2S1N9"/>
<protein>
    <submittedName>
        <fullName evidence="1">Uncharacterized protein</fullName>
    </submittedName>
</protein>
<evidence type="ECO:0000313" key="1">
    <source>
        <dbReference type="EMBL" id="EJF97935.1"/>
    </source>
</evidence>
<organism evidence="1 2">
    <name type="scientific">Bartonella taylorii 8TBB</name>
    <dbReference type="NCBI Taxonomy" id="1094560"/>
    <lineage>
        <taxon>Bacteria</taxon>
        <taxon>Pseudomonadati</taxon>
        <taxon>Pseudomonadota</taxon>
        <taxon>Alphaproteobacteria</taxon>
        <taxon>Hyphomicrobiales</taxon>
        <taxon>Bartonellaceae</taxon>
        <taxon>Bartonella</taxon>
    </lineage>
</organism>
<evidence type="ECO:0000313" key="2">
    <source>
        <dbReference type="Proteomes" id="UP000002648"/>
    </source>
</evidence>
<proteinExistence type="predicted"/>
<sequence>MVKRNLFYSLFLKGISHICGGFSKRTHFAIFFVFTGYNGSIYFLRIGKNDIDSLWE</sequence>
<dbReference type="EMBL" id="AIMD01000001">
    <property type="protein sequence ID" value="EJF97935.1"/>
    <property type="molecule type" value="Genomic_DNA"/>
</dbReference>
<name>A0A9P2S1N9_BARTA</name>
<keyword evidence="2" id="KW-1185">Reference proteome</keyword>